<dbReference type="InterPro" id="IPR036291">
    <property type="entry name" value="NAD(P)-bd_dom_sf"/>
</dbReference>
<dbReference type="Gene3D" id="3.90.180.10">
    <property type="entry name" value="Medium-chain alcohol dehydrogenases, catalytic domain"/>
    <property type="match status" value="1"/>
</dbReference>
<organism evidence="3 4">
    <name type="scientific">Phenylobacterium haematophilum</name>
    <dbReference type="NCBI Taxonomy" id="98513"/>
    <lineage>
        <taxon>Bacteria</taxon>
        <taxon>Pseudomonadati</taxon>
        <taxon>Pseudomonadota</taxon>
        <taxon>Alphaproteobacteria</taxon>
        <taxon>Caulobacterales</taxon>
        <taxon>Caulobacteraceae</taxon>
        <taxon>Phenylobacterium</taxon>
    </lineage>
</organism>
<protein>
    <recommendedName>
        <fullName evidence="2">Enoyl reductase (ER) domain-containing protein</fullName>
    </recommendedName>
</protein>
<keyword evidence="4" id="KW-1185">Reference proteome</keyword>
<keyword evidence="1" id="KW-0560">Oxidoreductase</keyword>
<evidence type="ECO:0000313" key="4">
    <source>
        <dbReference type="Proteomes" id="UP000530564"/>
    </source>
</evidence>
<dbReference type="PANTHER" id="PTHR43205:SF7">
    <property type="entry name" value="PROSTAGLANDIN REDUCTASE 1"/>
    <property type="match status" value="1"/>
</dbReference>
<dbReference type="FunFam" id="3.40.50.720:FF:000121">
    <property type="entry name" value="Prostaglandin reductase 2"/>
    <property type="match status" value="1"/>
</dbReference>
<dbReference type="CDD" id="cd05288">
    <property type="entry name" value="PGDH"/>
    <property type="match status" value="1"/>
</dbReference>
<feature type="domain" description="Enoyl reductase (ER)" evidence="2">
    <location>
        <begin position="20"/>
        <end position="323"/>
    </location>
</feature>
<dbReference type="Gene3D" id="3.40.50.720">
    <property type="entry name" value="NAD(P)-binding Rossmann-like Domain"/>
    <property type="match status" value="1"/>
</dbReference>
<dbReference type="SMART" id="SM00829">
    <property type="entry name" value="PKS_ER"/>
    <property type="match status" value="1"/>
</dbReference>
<dbReference type="InterPro" id="IPR045010">
    <property type="entry name" value="MDR_fam"/>
</dbReference>
<sequence length="327" mass="34888">MPKSREIHLVARPNGMPAQGDFALIETQVPDAADGEVLVENLYMSVDPAMRPRLTAGQDLNVAMMGGALGRVVQSKNPDFAVGDLVSNRNGFREFFTSDGKGLTKLVSDPDLPVTVHMHALGMTGFTAYGGLLHIGALKDGEQVFVSTAAGAVGSVAAQIAKIKGCYVVGSTGAADKAAWLKEEVGLDAVINYKETPIRKALEEATPKGIDVYFDNVGGDHLEAALRRINTLGRIPVCGFISGYNSGHSSVSNLSNIIYARVMLRGFVGTDFMHLYGDFQRDMAGWLKEGKVKYQETILDGIANAPNALIGLMEGKNSGKMLVKLAE</sequence>
<reference evidence="3 4" key="1">
    <citation type="submission" date="2020-08" db="EMBL/GenBank/DDBJ databases">
        <title>Genomic Encyclopedia of Type Strains, Phase IV (KMG-IV): sequencing the most valuable type-strain genomes for metagenomic binning, comparative biology and taxonomic classification.</title>
        <authorList>
            <person name="Goeker M."/>
        </authorList>
    </citation>
    <scope>NUCLEOTIDE SEQUENCE [LARGE SCALE GENOMIC DNA]</scope>
    <source>
        <strain evidence="3 4">DSM 21793</strain>
    </source>
</reference>
<dbReference type="InterPro" id="IPR013149">
    <property type="entry name" value="ADH-like_C"/>
</dbReference>
<dbReference type="SUPFAM" id="SSF50129">
    <property type="entry name" value="GroES-like"/>
    <property type="match status" value="2"/>
</dbReference>
<accession>A0A840A1X9</accession>
<dbReference type="AlphaFoldDB" id="A0A840A1X9"/>
<evidence type="ECO:0000256" key="1">
    <source>
        <dbReference type="ARBA" id="ARBA00023002"/>
    </source>
</evidence>
<proteinExistence type="predicted"/>
<comment type="caution">
    <text evidence="3">The sequence shown here is derived from an EMBL/GenBank/DDBJ whole genome shotgun (WGS) entry which is preliminary data.</text>
</comment>
<dbReference type="RefSeq" id="WP_183775257.1">
    <property type="nucleotide sequence ID" value="NZ_JACIDK010000005.1"/>
</dbReference>
<dbReference type="Pfam" id="PF00107">
    <property type="entry name" value="ADH_zinc_N"/>
    <property type="match status" value="1"/>
</dbReference>
<name>A0A840A1X9_9CAUL</name>
<evidence type="ECO:0000313" key="3">
    <source>
        <dbReference type="EMBL" id="MBB3892616.1"/>
    </source>
</evidence>
<gene>
    <name evidence="3" type="ORF">GGQ61_003352</name>
</gene>
<dbReference type="SUPFAM" id="SSF51735">
    <property type="entry name" value="NAD(P)-binding Rossmann-fold domains"/>
    <property type="match status" value="1"/>
</dbReference>
<evidence type="ECO:0000259" key="2">
    <source>
        <dbReference type="SMART" id="SM00829"/>
    </source>
</evidence>
<dbReference type="Pfam" id="PF16884">
    <property type="entry name" value="ADH_N_2"/>
    <property type="match status" value="1"/>
</dbReference>
<dbReference type="InterPro" id="IPR020843">
    <property type="entry name" value="ER"/>
</dbReference>
<dbReference type="Proteomes" id="UP000530564">
    <property type="component" value="Unassembled WGS sequence"/>
</dbReference>
<dbReference type="EMBL" id="JACIDK010000005">
    <property type="protein sequence ID" value="MBB3892616.1"/>
    <property type="molecule type" value="Genomic_DNA"/>
</dbReference>
<dbReference type="PANTHER" id="PTHR43205">
    <property type="entry name" value="PROSTAGLANDIN REDUCTASE"/>
    <property type="match status" value="1"/>
</dbReference>
<dbReference type="InterPro" id="IPR041694">
    <property type="entry name" value="ADH_N_2"/>
</dbReference>
<dbReference type="InterPro" id="IPR011032">
    <property type="entry name" value="GroES-like_sf"/>
</dbReference>
<dbReference type="GO" id="GO:0016628">
    <property type="term" value="F:oxidoreductase activity, acting on the CH-CH group of donors, NAD or NADP as acceptor"/>
    <property type="evidence" value="ECO:0007669"/>
    <property type="project" value="InterPro"/>
</dbReference>